<keyword evidence="3" id="KW-0460">Magnesium</keyword>
<keyword evidence="1" id="KW-0808">Transferase</keyword>
<feature type="non-terminal residue" evidence="9">
    <location>
        <position position="1"/>
    </location>
</feature>
<sequence>VTTVWARAFIDELARQGVEHASLAPGSRSTPLVMACARDKRIRTWVHLDERCAGFFALGIGRSSGRPSAVITTSGTATANILPAVVEASHAGVPMGVLTADRPPELRGTDANQTIDQRAIYGSFVRENLDAGMPSAEALRGVRTLACRAMASTLTPRPGPVHVNLPFEKPLEPTELSAEDEAKLRKMDPLGLDGRADGLPLSAVDWQPTRVPTEDLKKVLGVLQGSVRGVIVAGPTREPEVVGPAIGLLARATGFPVLADPLSGARFGTYCGRQLVTTFDLFLRKSLVRRALRPDVVLRIGGPPTSASVLTYIHEYRGIPQVLIRSGPWWRDHVEAASHVIHGDVVDFLESMASSLCDPSSSEWCTRWVDLDRTARAVLTANSEEPFEGKVLAAVAGSLPPRGALFVSNSMPVRDLDAFGGGGSKAFRVFGNRGASGIDGIVSTVAGITAAVKGMEVDATGETQLPVVAVLGDVAFHHDMNGLLAVRKYQLDVLFVVINNDGGGIFHMLPIRDHEPEFTSHFAAPHGLNFTHAAEMYGIRYRYLEEASMLGEALGDLLSETGPRIMEIRSDRAKNVRRRKEIEKAVCQAVVARL</sequence>
<dbReference type="PANTHER" id="PTHR42916:SF1">
    <property type="entry name" value="PROTEIN PHYLLO, CHLOROPLASTIC"/>
    <property type="match status" value="1"/>
</dbReference>
<dbReference type="InterPro" id="IPR032264">
    <property type="entry name" value="MenD_middle"/>
</dbReference>
<dbReference type="AlphaFoldDB" id="A0A381XIF7"/>
<evidence type="ECO:0000259" key="6">
    <source>
        <dbReference type="Pfam" id="PF02775"/>
    </source>
</evidence>
<dbReference type="EMBL" id="UINC01015297">
    <property type="protein sequence ID" value="SVA64518.1"/>
    <property type="molecule type" value="Genomic_DNA"/>
</dbReference>
<evidence type="ECO:0000256" key="3">
    <source>
        <dbReference type="ARBA" id="ARBA00022842"/>
    </source>
</evidence>
<organism evidence="9">
    <name type="scientific">marine metagenome</name>
    <dbReference type="NCBI Taxonomy" id="408172"/>
    <lineage>
        <taxon>unclassified sequences</taxon>
        <taxon>metagenomes</taxon>
        <taxon>ecological metagenomes</taxon>
    </lineage>
</organism>
<feature type="domain" description="Menaquinone biosynthesis protein MenD middle" evidence="8">
    <location>
        <begin position="227"/>
        <end position="407"/>
    </location>
</feature>
<dbReference type="InterPro" id="IPR004433">
    <property type="entry name" value="MenaQ_synth_MenD"/>
</dbReference>
<dbReference type="Pfam" id="PF02775">
    <property type="entry name" value="TPP_enzyme_C"/>
    <property type="match status" value="1"/>
</dbReference>
<evidence type="ECO:0000313" key="9">
    <source>
        <dbReference type="EMBL" id="SVA64518.1"/>
    </source>
</evidence>
<dbReference type="HAMAP" id="MF_01659">
    <property type="entry name" value="MenD"/>
    <property type="match status" value="1"/>
</dbReference>
<dbReference type="GO" id="GO:0030976">
    <property type="term" value="F:thiamine pyrophosphate binding"/>
    <property type="evidence" value="ECO:0007669"/>
    <property type="project" value="InterPro"/>
</dbReference>
<dbReference type="GO" id="GO:0046872">
    <property type="term" value="F:metal ion binding"/>
    <property type="evidence" value="ECO:0007669"/>
    <property type="project" value="UniProtKB-KW"/>
</dbReference>
<keyword evidence="2" id="KW-0479">Metal-binding</keyword>
<evidence type="ECO:0000256" key="5">
    <source>
        <dbReference type="ARBA" id="ARBA00023211"/>
    </source>
</evidence>
<dbReference type="Gene3D" id="3.40.50.970">
    <property type="match status" value="2"/>
</dbReference>
<evidence type="ECO:0000259" key="7">
    <source>
        <dbReference type="Pfam" id="PF02776"/>
    </source>
</evidence>
<feature type="domain" description="Thiamine pyrophosphate enzyme N-terminal TPP-binding" evidence="7">
    <location>
        <begin position="6"/>
        <end position="119"/>
    </location>
</feature>
<evidence type="ECO:0000256" key="2">
    <source>
        <dbReference type="ARBA" id="ARBA00022723"/>
    </source>
</evidence>
<dbReference type="SUPFAM" id="SSF52518">
    <property type="entry name" value="Thiamin diphosphate-binding fold (THDP-binding)"/>
    <property type="match status" value="2"/>
</dbReference>
<keyword evidence="5" id="KW-0464">Manganese</keyword>
<feature type="domain" description="Thiamine pyrophosphate enzyme TPP-binding" evidence="6">
    <location>
        <begin position="450"/>
        <end position="568"/>
    </location>
</feature>
<dbReference type="NCBIfam" id="TIGR00173">
    <property type="entry name" value="menD"/>
    <property type="match status" value="1"/>
</dbReference>
<reference evidence="9" key="1">
    <citation type="submission" date="2018-05" db="EMBL/GenBank/DDBJ databases">
        <authorList>
            <person name="Lanie J.A."/>
            <person name="Ng W.-L."/>
            <person name="Kazmierczak K.M."/>
            <person name="Andrzejewski T.M."/>
            <person name="Davidsen T.M."/>
            <person name="Wayne K.J."/>
            <person name="Tettelin H."/>
            <person name="Glass J.I."/>
            <person name="Rusch D."/>
            <person name="Podicherti R."/>
            <person name="Tsui H.-C.T."/>
            <person name="Winkler M.E."/>
        </authorList>
    </citation>
    <scope>NUCLEOTIDE SEQUENCE</scope>
</reference>
<evidence type="ECO:0000256" key="4">
    <source>
        <dbReference type="ARBA" id="ARBA00023052"/>
    </source>
</evidence>
<dbReference type="CDD" id="cd07037">
    <property type="entry name" value="TPP_PYR_MenD"/>
    <property type="match status" value="1"/>
</dbReference>
<dbReference type="InterPro" id="IPR029061">
    <property type="entry name" value="THDP-binding"/>
</dbReference>
<accession>A0A381XIF7</accession>
<dbReference type="Gene3D" id="3.40.50.1220">
    <property type="entry name" value="TPP-binding domain"/>
    <property type="match status" value="1"/>
</dbReference>
<dbReference type="Pfam" id="PF16582">
    <property type="entry name" value="TPP_enzyme_M_2"/>
    <property type="match status" value="1"/>
</dbReference>
<evidence type="ECO:0008006" key="10">
    <source>
        <dbReference type="Google" id="ProtNLM"/>
    </source>
</evidence>
<dbReference type="InterPro" id="IPR012001">
    <property type="entry name" value="Thiamin_PyroP_enz_TPP-bd_dom"/>
</dbReference>
<dbReference type="InterPro" id="IPR029035">
    <property type="entry name" value="DHS-like_NAD/FAD-binding_dom"/>
</dbReference>
<evidence type="ECO:0000256" key="1">
    <source>
        <dbReference type="ARBA" id="ARBA00022679"/>
    </source>
</evidence>
<gene>
    <name evidence="9" type="ORF">METZ01_LOCUS117372</name>
</gene>
<dbReference type="PIRSF" id="PIRSF004983">
    <property type="entry name" value="MenD"/>
    <property type="match status" value="1"/>
</dbReference>
<dbReference type="Pfam" id="PF02776">
    <property type="entry name" value="TPP_enzyme_N"/>
    <property type="match status" value="1"/>
</dbReference>
<dbReference type="GO" id="GO:0070204">
    <property type="term" value="F:2-succinyl-5-enolpyruvyl-6-hydroxy-3-cyclohexene-1-carboxylic-acid synthase activity"/>
    <property type="evidence" value="ECO:0007669"/>
    <property type="project" value="InterPro"/>
</dbReference>
<dbReference type="CDD" id="cd02009">
    <property type="entry name" value="TPP_SHCHC_synthase"/>
    <property type="match status" value="1"/>
</dbReference>
<dbReference type="PANTHER" id="PTHR42916">
    <property type="entry name" value="2-SUCCINYL-5-ENOLPYRUVYL-6-HYDROXY-3-CYCLOHEXENE-1-CARBOXYLATE SYNTHASE"/>
    <property type="match status" value="1"/>
</dbReference>
<keyword evidence="4" id="KW-0786">Thiamine pyrophosphate</keyword>
<dbReference type="InterPro" id="IPR011766">
    <property type="entry name" value="TPP_enzyme_TPP-bd"/>
</dbReference>
<proteinExistence type="inferred from homology"/>
<dbReference type="SUPFAM" id="SSF52467">
    <property type="entry name" value="DHS-like NAD/FAD-binding domain"/>
    <property type="match status" value="1"/>
</dbReference>
<dbReference type="GO" id="GO:0009234">
    <property type="term" value="P:menaquinone biosynthetic process"/>
    <property type="evidence" value="ECO:0007669"/>
    <property type="project" value="InterPro"/>
</dbReference>
<evidence type="ECO:0000259" key="8">
    <source>
        <dbReference type="Pfam" id="PF16582"/>
    </source>
</evidence>
<protein>
    <recommendedName>
        <fullName evidence="10">Thiamine pyrophosphate enzyme N-terminal TPP-binding domain-containing protein</fullName>
    </recommendedName>
</protein>
<name>A0A381XIF7_9ZZZZ</name>